<proteinExistence type="predicted"/>
<dbReference type="GO" id="GO:0003676">
    <property type="term" value="F:nucleic acid binding"/>
    <property type="evidence" value="ECO:0007669"/>
    <property type="project" value="InterPro"/>
</dbReference>
<sequence length="767" mass="89781">MLAQEITHYIKKPQEGDNVVIKLDMAKAYDRVSWAFTCIAMRTMGFGEVFIDLVWRIMSNNWYSVIVNGSRHGFFHSTRGLKQGDPLSPVLFILGAEVLSRMLNLLHQDQNYKGFHMQIGGPQINHLCFADDVIIFTAATRSSLQLIMKTLSTYEAVSDQSINKENSHFMVPTNTPMETIDMSIPIHTMASISPPKTTLNYIKRVTTDFFWGWDKEKKKYHWASWETLSYPYEEGGIGVRKLEDICKALQIKQWWNFRTKNSLWSQFLRDKYCQRSNPIAKKWDTGQSLVWKYMMKNKTIIEPHITWRVHFGNRLFWWDDWLGEGQFAQHDDTINNLNNIIVSYFLQNGHWNETLLRQEAPLHLIPKILNYKIHYQPGMLDEAVWKPTGSGDFSCATAWQICRQKKDSNNINSYIWHKHVPFKISFLVWRALRYKLPTNEKITTFGSSPVNCSCCRRPGKDDINHIFVNGDFAKYIWEWFSAPCGVYHKQTYIKDILYSWWGMENKNDVHKLILQAAPIIVCWNLWKNRCAAKYWSKQSSITRVKFLITKDIYLLINTAYSYIQWPTTWHEMIKIIELCKQDIRIWQISWEKPPQNILKLNTDGSALNNPGKIGGGGILRDHKGELVYAFSIPFGNGSNNQAETLAPSHGIEWCLQHGYKKILLEVDSELLVKWLQLTAKPPWQLQQSIQELINYTRQLDFFSCQHTFREANSTVDFLSKRSHKTDIVQHYYSVQQLPAVVKGSFLLERMGISYFRRKKLKRIKRPP</sequence>
<dbReference type="PANTHER" id="PTHR47723:SF7">
    <property type="entry name" value="RNASE H FAMILY PROTEIN"/>
    <property type="match status" value="1"/>
</dbReference>
<reference evidence="3" key="1">
    <citation type="submission" date="2023-08" db="EMBL/GenBank/DDBJ databases">
        <title>A de novo genome assembly of Solanum verrucosum Schlechtendal, a Mexican diploid species geographically isolated from the other diploid A-genome species in potato relatives.</title>
        <authorList>
            <person name="Hosaka K."/>
        </authorList>
    </citation>
    <scope>NUCLEOTIDE SEQUENCE</scope>
    <source>
        <tissue evidence="3">Young leaves</tissue>
    </source>
</reference>
<dbReference type="InterPro" id="IPR002156">
    <property type="entry name" value="RNaseH_domain"/>
</dbReference>
<dbReference type="Pfam" id="PF13966">
    <property type="entry name" value="zf-RVT"/>
    <property type="match status" value="1"/>
</dbReference>
<evidence type="ECO:0000259" key="2">
    <source>
        <dbReference type="PROSITE" id="PS50879"/>
    </source>
</evidence>
<dbReference type="InterPro" id="IPR000477">
    <property type="entry name" value="RT_dom"/>
</dbReference>
<dbReference type="CDD" id="cd06222">
    <property type="entry name" value="RNase_H_like"/>
    <property type="match status" value="1"/>
</dbReference>
<dbReference type="InterPro" id="IPR036397">
    <property type="entry name" value="RNaseH_sf"/>
</dbReference>
<gene>
    <name evidence="3" type="ORF">MTR67_039459</name>
</gene>
<dbReference type="SUPFAM" id="SSF53098">
    <property type="entry name" value="Ribonuclease H-like"/>
    <property type="match status" value="1"/>
</dbReference>
<organism evidence="3 4">
    <name type="scientific">Solanum verrucosum</name>
    <dbReference type="NCBI Taxonomy" id="315347"/>
    <lineage>
        <taxon>Eukaryota</taxon>
        <taxon>Viridiplantae</taxon>
        <taxon>Streptophyta</taxon>
        <taxon>Embryophyta</taxon>
        <taxon>Tracheophyta</taxon>
        <taxon>Spermatophyta</taxon>
        <taxon>Magnoliopsida</taxon>
        <taxon>eudicotyledons</taxon>
        <taxon>Gunneridae</taxon>
        <taxon>Pentapetalae</taxon>
        <taxon>asterids</taxon>
        <taxon>lamiids</taxon>
        <taxon>Solanales</taxon>
        <taxon>Solanaceae</taxon>
        <taxon>Solanoideae</taxon>
        <taxon>Solaneae</taxon>
        <taxon>Solanum</taxon>
    </lineage>
</organism>
<dbReference type="Pfam" id="PF13456">
    <property type="entry name" value="RVT_3"/>
    <property type="match status" value="1"/>
</dbReference>
<dbReference type="AlphaFoldDB" id="A0AAF0UHQ9"/>
<evidence type="ECO:0000313" key="4">
    <source>
        <dbReference type="Proteomes" id="UP001234989"/>
    </source>
</evidence>
<dbReference type="Gene3D" id="3.30.420.10">
    <property type="entry name" value="Ribonuclease H-like superfamily/Ribonuclease H"/>
    <property type="match status" value="1"/>
</dbReference>
<evidence type="ECO:0008006" key="5">
    <source>
        <dbReference type="Google" id="ProtNLM"/>
    </source>
</evidence>
<feature type="domain" description="Reverse transcriptase" evidence="1">
    <location>
        <begin position="1"/>
        <end position="184"/>
    </location>
</feature>
<dbReference type="PROSITE" id="PS50878">
    <property type="entry name" value="RT_POL"/>
    <property type="match status" value="1"/>
</dbReference>
<name>A0AAF0UHQ9_SOLVR</name>
<evidence type="ECO:0000259" key="1">
    <source>
        <dbReference type="PROSITE" id="PS50878"/>
    </source>
</evidence>
<dbReference type="SUPFAM" id="SSF56672">
    <property type="entry name" value="DNA/RNA polymerases"/>
    <property type="match status" value="1"/>
</dbReference>
<dbReference type="Proteomes" id="UP001234989">
    <property type="component" value="Chromosome 9"/>
</dbReference>
<protein>
    <recommendedName>
        <fullName evidence="5">Reverse transcriptase domain-containing protein</fullName>
    </recommendedName>
</protein>
<dbReference type="Pfam" id="PF00078">
    <property type="entry name" value="RVT_1"/>
    <property type="match status" value="1"/>
</dbReference>
<dbReference type="InterPro" id="IPR012337">
    <property type="entry name" value="RNaseH-like_sf"/>
</dbReference>
<dbReference type="GO" id="GO:0004523">
    <property type="term" value="F:RNA-DNA hybrid ribonuclease activity"/>
    <property type="evidence" value="ECO:0007669"/>
    <property type="project" value="InterPro"/>
</dbReference>
<dbReference type="InterPro" id="IPR053151">
    <property type="entry name" value="RNase_H-like"/>
</dbReference>
<dbReference type="InterPro" id="IPR026960">
    <property type="entry name" value="RVT-Znf"/>
</dbReference>
<evidence type="ECO:0000313" key="3">
    <source>
        <dbReference type="EMBL" id="WMV46074.1"/>
    </source>
</evidence>
<accession>A0AAF0UHQ9</accession>
<dbReference type="PANTHER" id="PTHR47723">
    <property type="entry name" value="OS05G0353850 PROTEIN"/>
    <property type="match status" value="1"/>
</dbReference>
<dbReference type="PROSITE" id="PS50879">
    <property type="entry name" value="RNASE_H_1"/>
    <property type="match status" value="1"/>
</dbReference>
<keyword evidence="4" id="KW-1185">Reference proteome</keyword>
<feature type="domain" description="RNase H type-1" evidence="2">
    <location>
        <begin position="594"/>
        <end position="745"/>
    </location>
</feature>
<dbReference type="EMBL" id="CP133620">
    <property type="protein sequence ID" value="WMV46074.1"/>
    <property type="molecule type" value="Genomic_DNA"/>
</dbReference>
<dbReference type="InterPro" id="IPR044730">
    <property type="entry name" value="RNase_H-like_dom_plant"/>
</dbReference>
<dbReference type="InterPro" id="IPR043502">
    <property type="entry name" value="DNA/RNA_pol_sf"/>
</dbReference>